<dbReference type="Proteomes" id="UP000729402">
    <property type="component" value="Unassembled WGS sequence"/>
</dbReference>
<dbReference type="InterPro" id="IPR040244">
    <property type="entry name" value="EDR4-like"/>
</dbReference>
<feature type="compositionally biased region" description="Low complexity" evidence="1">
    <location>
        <begin position="476"/>
        <end position="490"/>
    </location>
</feature>
<comment type="caution">
    <text evidence="4">The sequence shown here is derived from an EMBL/GenBank/DDBJ whole genome shotgun (WGS) entry which is preliminary data.</text>
</comment>
<evidence type="ECO:0008006" key="6">
    <source>
        <dbReference type="Google" id="ProtNLM"/>
    </source>
</evidence>
<dbReference type="PANTHER" id="PTHR31105:SF38">
    <property type="entry name" value="PROTEIN ENHANCED DISEASE RESISTANCE 4"/>
    <property type="match status" value="1"/>
</dbReference>
<accession>A0A8J5UZ26</accession>
<feature type="compositionally biased region" description="Polar residues" evidence="1">
    <location>
        <begin position="60"/>
        <end position="90"/>
    </location>
</feature>
<evidence type="ECO:0000313" key="5">
    <source>
        <dbReference type="Proteomes" id="UP000729402"/>
    </source>
</evidence>
<dbReference type="GO" id="GO:1900150">
    <property type="term" value="P:regulation of defense response to fungus"/>
    <property type="evidence" value="ECO:0007669"/>
    <property type="project" value="InterPro"/>
</dbReference>
<feature type="region of interest" description="Disordered" evidence="1">
    <location>
        <begin position="476"/>
        <end position="496"/>
    </location>
</feature>
<reference evidence="4" key="2">
    <citation type="submission" date="2021-02" db="EMBL/GenBank/DDBJ databases">
        <authorList>
            <person name="Kimball J.A."/>
            <person name="Haas M.W."/>
            <person name="Macchietto M."/>
            <person name="Kono T."/>
            <person name="Duquette J."/>
            <person name="Shao M."/>
        </authorList>
    </citation>
    <scope>NUCLEOTIDE SEQUENCE</scope>
    <source>
        <tissue evidence="4">Fresh leaf tissue</tissue>
    </source>
</reference>
<evidence type="ECO:0000259" key="2">
    <source>
        <dbReference type="Pfam" id="PF11331"/>
    </source>
</evidence>
<dbReference type="Pfam" id="PF22910">
    <property type="entry name" value="EDR4-like_1st"/>
    <property type="match status" value="1"/>
</dbReference>
<dbReference type="EMBL" id="JAAALK010000289">
    <property type="protein sequence ID" value="KAG8050777.1"/>
    <property type="molecule type" value="Genomic_DNA"/>
</dbReference>
<feature type="domain" description="Enhanced disease resistance 4-like N-terminal" evidence="3">
    <location>
        <begin position="5"/>
        <end position="38"/>
    </location>
</feature>
<reference evidence="4" key="1">
    <citation type="journal article" date="2021" name="bioRxiv">
        <title>Whole Genome Assembly and Annotation of Northern Wild Rice, Zizania palustris L., Supports a Whole Genome Duplication in the Zizania Genus.</title>
        <authorList>
            <person name="Haas M."/>
            <person name="Kono T."/>
            <person name="Macchietto M."/>
            <person name="Millas R."/>
            <person name="McGilp L."/>
            <person name="Shao M."/>
            <person name="Duquette J."/>
            <person name="Hirsch C.N."/>
            <person name="Kimball J."/>
        </authorList>
    </citation>
    <scope>NUCLEOTIDE SEQUENCE</scope>
    <source>
        <tissue evidence="4">Fresh leaf tissue</tissue>
    </source>
</reference>
<protein>
    <recommendedName>
        <fullName evidence="6">Zinc-ribbon domain-containing protein</fullName>
    </recommendedName>
</protein>
<gene>
    <name evidence="4" type="ORF">GUJ93_ZPchr0009g1154</name>
</gene>
<proteinExistence type="predicted"/>
<name>A0A8J5UZ26_ZIZPA</name>
<feature type="region of interest" description="Disordered" evidence="1">
    <location>
        <begin position="45"/>
        <end position="105"/>
    </location>
</feature>
<dbReference type="Pfam" id="PF11331">
    <property type="entry name" value="Zn_ribbon_12"/>
    <property type="match status" value="1"/>
</dbReference>
<dbReference type="AlphaFoldDB" id="A0A8J5UZ26"/>
<evidence type="ECO:0000313" key="4">
    <source>
        <dbReference type="EMBL" id="KAG8050777.1"/>
    </source>
</evidence>
<dbReference type="PANTHER" id="PTHR31105">
    <property type="entry name" value="EXTRA-LARGE G-PROTEIN-LIKE"/>
    <property type="match status" value="1"/>
</dbReference>
<dbReference type="InterPro" id="IPR021480">
    <property type="entry name" value="Zinc_ribbon_12"/>
</dbReference>
<dbReference type="OrthoDB" id="638006at2759"/>
<dbReference type="InterPro" id="IPR055126">
    <property type="entry name" value="EDR4-like_N"/>
</dbReference>
<evidence type="ECO:0000259" key="3">
    <source>
        <dbReference type="Pfam" id="PF22910"/>
    </source>
</evidence>
<evidence type="ECO:0000256" key="1">
    <source>
        <dbReference type="SAM" id="MobiDB-lite"/>
    </source>
</evidence>
<organism evidence="4 5">
    <name type="scientific">Zizania palustris</name>
    <name type="common">Northern wild rice</name>
    <dbReference type="NCBI Taxonomy" id="103762"/>
    <lineage>
        <taxon>Eukaryota</taxon>
        <taxon>Viridiplantae</taxon>
        <taxon>Streptophyta</taxon>
        <taxon>Embryophyta</taxon>
        <taxon>Tracheophyta</taxon>
        <taxon>Spermatophyta</taxon>
        <taxon>Magnoliopsida</taxon>
        <taxon>Liliopsida</taxon>
        <taxon>Poales</taxon>
        <taxon>Poaceae</taxon>
        <taxon>BOP clade</taxon>
        <taxon>Oryzoideae</taxon>
        <taxon>Oryzeae</taxon>
        <taxon>Zizaniinae</taxon>
        <taxon>Zizania</taxon>
    </lineage>
</organism>
<keyword evidence="5" id="KW-1185">Reference proteome</keyword>
<sequence>MEAHKLRFVRCPGCHQLLVEYHSIPVYQCAGCGAVLRAKNRGAPAVNTNTESGEQKEFSNDSLGDPQNNKLISTDGNQIAPSSDAQSSVPQEKITIASEERAMSPTNISESGMHVSMECSLVAGNVSNSDVTIEDIHDGDEGIVSNSSLDPMRKVENIGTDGNVNCEKGFITHDASISNEVGTTPSMVDMDLGAGSNSKLTEVKSLVEGKCCLGNNNVNCQQIVRGCQPDDVTESKSNSFCAGTKDRSQPYEGLHVESHEDLIEELVRSLSLSDDEDFVDIEDNSELNDVLRSQMGSCRFSSGNKMNDAPRTDPHGRLIEELEMSFSDAEEPLDQSVMVARNDIVENVSLDEDGKQKHSLGIGGTNSYEETILPLDEGHLKSGQNVQQNELAVISVEEREEHLEEISVANHAEADNGTVAVLSNLSNEEFCAIMQPSCDKRKEENPNTYIGRELRQGLSLDSEDFRPIQNFIESQMDGTSSSLSSGSPSHGDLDYKTSNKFKEIDRLERLKKMDDLRDRLNRLSSQKGLGNMYKSKGFECLQEESSYKHIEHHPCGFDDDSILSGGTIDPYYDHGKPPWYPPPVPFSPTHSHRHYGHRQPHIPYNCSAWEFNSYYQSSYVGSTILEHESLNLSYKEQKRAVRKNILRSLSGGSPFTICNGCFNLVQVPSDIYVSKRKIAKFQCGRCSKALMLSFPAAHSEDAKFSKEVNQTPHKPVHSRVVNMEGADSFSAECSRRDPLSIGAEECGASFSRSFSRRTMPAVDASGSGKKASDLALHRLMGYDSASQLLRHSRVFDDGYDSFESMVPVSNRVSRRKNL</sequence>
<dbReference type="EMBL" id="JAAALK010000289">
    <property type="protein sequence ID" value="KAG8050778.1"/>
    <property type="molecule type" value="Genomic_DNA"/>
</dbReference>
<feature type="domain" description="Probable zinc-ribbon" evidence="2">
    <location>
        <begin position="651"/>
        <end position="693"/>
    </location>
</feature>